<dbReference type="Pfam" id="PF00561">
    <property type="entry name" value="Abhydrolase_1"/>
    <property type="match status" value="1"/>
</dbReference>
<evidence type="ECO:0000313" key="2">
    <source>
        <dbReference type="EMBL" id="GGE38625.1"/>
    </source>
</evidence>
<dbReference type="EMBL" id="BMCP01000002">
    <property type="protein sequence ID" value="GGE38625.1"/>
    <property type="molecule type" value="Genomic_DNA"/>
</dbReference>
<reference evidence="2" key="2">
    <citation type="submission" date="2020-09" db="EMBL/GenBank/DDBJ databases">
        <authorList>
            <person name="Sun Q."/>
            <person name="Sedlacek I."/>
        </authorList>
    </citation>
    <scope>NUCLEOTIDE SEQUENCE</scope>
    <source>
        <strain evidence="2">CCM 7684</strain>
    </source>
</reference>
<gene>
    <name evidence="2" type="ORF">GCM10007276_14870</name>
</gene>
<proteinExistence type="predicted"/>
<dbReference type="AlphaFoldDB" id="A0A8J2YGY0"/>
<dbReference type="PANTHER" id="PTHR43689:SF8">
    <property type="entry name" value="ALPHA_BETA-HYDROLASES SUPERFAMILY PROTEIN"/>
    <property type="match status" value="1"/>
</dbReference>
<dbReference type="SUPFAM" id="SSF53474">
    <property type="entry name" value="alpha/beta-Hydrolases"/>
    <property type="match status" value="1"/>
</dbReference>
<dbReference type="PRINTS" id="PR00111">
    <property type="entry name" value="ABHYDROLASE"/>
</dbReference>
<evidence type="ECO:0000313" key="3">
    <source>
        <dbReference type="Proteomes" id="UP000602745"/>
    </source>
</evidence>
<keyword evidence="3" id="KW-1185">Reference proteome</keyword>
<dbReference type="InterPro" id="IPR000639">
    <property type="entry name" value="Epox_hydrolase-like"/>
</dbReference>
<dbReference type="PANTHER" id="PTHR43689">
    <property type="entry name" value="HYDROLASE"/>
    <property type="match status" value="1"/>
</dbReference>
<protein>
    <submittedName>
        <fullName evidence="2">Alpha/beta hydrolase</fullName>
    </submittedName>
</protein>
<dbReference type="Gene3D" id="3.40.50.1820">
    <property type="entry name" value="alpha/beta hydrolase"/>
    <property type="match status" value="1"/>
</dbReference>
<sequence>MVLSVAGLALFTAVQTARLEERYPPRGQFIGVFGGRLHYVERRPEGVPSGVTVVLLHGASGNALEIDLGLGAPLAARGHRVIAFDRPGHGWSDRPKGEKDASPAMQAGLIAQGMAGLGIDRAVVVGHSLAGAVAANLALDHTDRVSGLMLLSAATHPWEGGVAWQNHVATAPLLGDVMVRTIVMPLGLATLEKVADRVFLPHQPPKDYLHRAAIPLILRPDEFQANAEDVKGLLAFVTRQAPRYGDIRVPTTVMTADRDTIVYPDTHSRPIVKQIEGSKLVILPEAGHMPHHTATDRVVAEMDELIARVRRGAARPSS</sequence>
<dbReference type="InterPro" id="IPR000073">
    <property type="entry name" value="AB_hydrolase_1"/>
</dbReference>
<dbReference type="Proteomes" id="UP000602745">
    <property type="component" value="Unassembled WGS sequence"/>
</dbReference>
<organism evidence="2 3">
    <name type="scientific">Agaricicola taiwanensis</name>
    <dbReference type="NCBI Taxonomy" id="591372"/>
    <lineage>
        <taxon>Bacteria</taxon>
        <taxon>Pseudomonadati</taxon>
        <taxon>Pseudomonadota</taxon>
        <taxon>Alphaproteobacteria</taxon>
        <taxon>Rhodobacterales</taxon>
        <taxon>Paracoccaceae</taxon>
        <taxon>Agaricicola</taxon>
    </lineage>
</organism>
<comment type="caution">
    <text evidence="2">The sequence shown here is derived from an EMBL/GenBank/DDBJ whole genome shotgun (WGS) entry which is preliminary data.</text>
</comment>
<reference evidence="2" key="1">
    <citation type="journal article" date="2014" name="Int. J. Syst. Evol. Microbiol.">
        <title>Complete genome sequence of Corynebacterium casei LMG S-19264T (=DSM 44701T), isolated from a smear-ripened cheese.</title>
        <authorList>
            <consortium name="US DOE Joint Genome Institute (JGI-PGF)"/>
            <person name="Walter F."/>
            <person name="Albersmeier A."/>
            <person name="Kalinowski J."/>
            <person name="Ruckert C."/>
        </authorList>
    </citation>
    <scope>NUCLEOTIDE SEQUENCE</scope>
    <source>
        <strain evidence="2">CCM 7684</strain>
    </source>
</reference>
<feature type="domain" description="AB hydrolase-1" evidence="1">
    <location>
        <begin position="52"/>
        <end position="293"/>
    </location>
</feature>
<evidence type="ECO:0000259" key="1">
    <source>
        <dbReference type="Pfam" id="PF00561"/>
    </source>
</evidence>
<name>A0A8J2YGY0_9RHOB</name>
<keyword evidence="2" id="KW-0378">Hydrolase</keyword>
<dbReference type="GO" id="GO:0016787">
    <property type="term" value="F:hydrolase activity"/>
    <property type="evidence" value="ECO:0007669"/>
    <property type="project" value="UniProtKB-KW"/>
</dbReference>
<dbReference type="InterPro" id="IPR029058">
    <property type="entry name" value="AB_hydrolase_fold"/>
</dbReference>
<accession>A0A8J2YGY0</accession>
<dbReference type="PRINTS" id="PR00412">
    <property type="entry name" value="EPOXHYDRLASE"/>
</dbReference>